<evidence type="ECO:0000256" key="8">
    <source>
        <dbReference type="ARBA" id="ARBA00023157"/>
    </source>
</evidence>
<dbReference type="AlphaFoldDB" id="A0A672G917"/>
<keyword evidence="6 10" id="KW-0378">Hydrolase</keyword>
<comment type="similarity">
    <text evidence="2 10">Belongs to the DNase I family.</text>
</comment>
<reference evidence="14" key="3">
    <citation type="submission" date="2025-09" db="UniProtKB">
        <authorList>
            <consortium name="Ensembl"/>
        </authorList>
    </citation>
    <scope>IDENTIFICATION</scope>
</reference>
<evidence type="ECO:0000256" key="2">
    <source>
        <dbReference type="ARBA" id="ARBA00007359"/>
    </source>
</evidence>
<keyword evidence="15" id="KW-1185">Reference proteome</keyword>
<dbReference type="InterPro" id="IPR016202">
    <property type="entry name" value="DNase_I"/>
</dbReference>
<dbReference type="OMA" id="DICLLQH"/>
<dbReference type="Ensembl" id="ENSSFAT00005016003.1">
    <property type="protein sequence ID" value="ENSSFAP00005015373.1"/>
    <property type="gene ID" value="ENSSFAG00005008224.1"/>
</dbReference>
<keyword evidence="9" id="KW-0325">Glycoprotein</keyword>
<dbReference type="InParanoid" id="A0A672G917"/>
<reference evidence="14" key="2">
    <citation type="submission" date="2025-08" db="UniProtKB">
        <authorList>
            <consortium name="Ensembl"/>
        </authorList>
    </citation>
    <scope>IDENTIFICATION</scope>
</reference>
<reference evidence="14" key="1">
    <citation type="submission" date="2019-06" db="EMBL/GenBank/DDBJ databases">
        <authorList>
            <consortium name="Wellcome Sanger Institute Data Sharing"/>
        </authorList>
    </citation>
    <scope>NUCLEOTIDE SEQUENCE [LARGE SCALE GENOMIC DNA]</scope>
</reference>
<dbReference type="PANTHER" id="PTHR11371:SF28">
    <property type="entry name" value="DEOXYRIBONUCLEASE-1-LIKE 1"/>
    <property type="match status" value="1"/>
</dbReference>
<feature type="disulfide bond" description="Essential for enzymatic activity" evidence="11">
    <location>
        <begin position="198"/>
        <end position="235"/>
    </location>
</feature>
<evidence type="ECO:0000259" key="13">
    <source>
        <dbReference type="Pfam" id="PF03372"/>
    </source>
</evidence>
<keyword evidence="4 12" id="KW-0732">Signal</keyword>
<dbReference type="PANTHER" id="PTHR11371">
    <property type="entry name" value="DEOXYRIBONUCLEASE"/>
    <property type="match status" value="1"/>
</dbReference>
<dbReference type="SUPFAM" id="SSF56219">
    <property type="entry name" value="DNase I-like"/>
    <property type="match status" value="1"/>
</dbReference>
<dbReference type="InterPro" id="IPR036691">
    <property type="entry name" value="Endo/exonu/phosph_ase_sf"/>
</dbReference>
<evidence type="ECO:0000256" key="11">
    <source>
        <dbReference type="PIRSR" id="PIRSR000988-2"/>
    </source>
</evidence>
<dbReference type="RefSeq" id="XP_029974866.1">
    <property type="nucleotide sequence ID" value="XM_030119006.1"/>
</dbReference>
<evidence type="ECO:0000256" key="1">
    <source>
        <dbReference type="ARBA" id="ARBA00004240"/>
    </source>
</evidence>
<dbReference type="GO" id="GO:0005634">
    <property type="term" value="C:nucleus"/>
    <property type="evidence" value="ECO:0007669"/>
    <property type="project" value="TreeGrafter"/>
</dbReference>
<dbReference type="GO" id="GO:0006308">
    <property type="term" value="P:DNA catabolic process"/>
    <property type="evidence" value="ECO:0007669"/>
    <property type="project" value="InterPro"/>
</dbReference>
<dbReference type="GO" id="GO:0003677">
    <property type="term" value="F:DNA binding"/>
    <property type="evidence" value="ECO:0007669"/>
    <property type="project" value="TreeGrafter"/>
</dbReference>
<evidence type="ECO:0000256" key="5">
    <source>
        <dbReference type="ARBA" id="ARBA00022759"/>
    </source>
</evidence>
<keyword evidence="7" id="KW-0256">Endoplasmic reticulum</keyword>
<keyword evidence="3 10" id="KW-0540">Nuclease</keyword>
<dbReference type="GO" id="GO:0005783">
    <property type="term" value="C:endoplasmic reticulum"/>
    <property type="evidence" value="ECO:0007669"/>
    <property type="project" value="UniProtKB-SubCell"/>
</dbReference>
<feature type="signal peptide" evidence="12">
    <location>
        <begin position="1"/>
        <end position="23"/>
    </location>
</feature>
<dbReference type="OrthoDB" id="10061407at2759"/>
<evidence type="ECO:0000256" key="12">
    <source>
        <dbReference type="SAM" id="SignalP"/>
    </source>
</evidence>
<evidence type="ECO:0000256" key="4">
    <source>
        <dbReference type="ARBA" id="ARBA00022729"/>
    </source>
</evidence>
<sequence length="314" mass="35700">MRWRSPHLLQLLLWITLLICTAASSGFTICSYNVQRFTINKAKSYKVIHTLTRVLSRCDLALLQHVVDPDGKAIAALLKSLNRATDRYDDFSYKSVASKALGTSAEDMQKYVFIYRVETVNVTGQDQYKGKQKFVRPPFAIQVQSNKTAIKSFILVPLHSDPDQAAQEIDWLYDVFLEVSKKWNNKNVMFLGDFHAACAYVTRTTRKSIRLYKNSNFSWLIGDKVDTTVSEDTNCAYDRIVVHGEPFLKTIQPFSAGVFDVGKEFKLTKNKVLELSDHHPLKVVLKSSALFLRATPPWLLLSLSLVLRSLLFAL</sequence>
<dbReference type="Gene3D" id="3.60.10.10">
    <property type="entry name" value="Endonuclease/exonuclease/phosphatase"/>
    <property type="match status" value="1"/>
</dbReference>
<dbReference type="Pfam" id="PF03372">
    <property type="entry name" value="Exo_endo_phos"/>
    <property type="match status" value="1"/>
</dbReference>
<evidence type="ECO:0000313" key="14">
    <source>
        <dbReference type="Ensembl" id="ENSSFAP00005015373.1"/>
    </source>
</evidence>
<dbReference type="InterPro" id="IPR005135">
    <property type="entry name" value="Endo/exonuclease/phosphatase"/>
</dbReference>
<gene>
    <name evidence="14" type="primary">LOC115408317</name>
</gene>
<protein>
    <recommendedName>
        <fullName evidence="10">Deoxyribonuclease</fullName>
    </recommendedName>
</protein>
<keyword evidence="8 11" id="KW-1015">Disulfide bond</keyword>
<organism evidence="14 15">
    <name type="scientific">Salarias fasciatus</name>
    <name type="common">Jewelled blenny</name>
    <name type="synonym">Blennius fasciatus</name>
    <dbReference type="NCBI Taxonomy" id="181472"/>
    <lineage>
        <taxon>Eukaryota</taxon>
        <taxon>Metazoa</taxon>
        <taxon>Chordata</taxon>
        <taxon>Craniata</taxon>
        <taxon>Vertebrata</taxon>
        <taxon>Euteleostomi</taxon>
        <taxon>Actinopterygii</taxon>
        <taxon>Neopterygii</taxon>
        <taxon>Teleostei</taxon>
        <taxon>Neoteleostei</taxon>
        <taxon>Acanthomorphata</taxon>
        <taxon>Ovalentaria</taxon>
        <taxon>Blenniimorphae</taxon>
        <taxon>Blenniiformes</taxon>
        <taxon>Blennioidei</taxon>
        <taxon>Blenniidae</taxon>
        <taxon>Salariinae</taxon>
        <taxon>Salarias</taxon>
    </lineage>
</organism>
<dbReference type="GO" id="GO:0004530">
    <property type="term" value="F:deoxyribonuclease I activity"/>
    <property type="evidence" value="ECO:0007669"/>
    <property type="project" value="TreeGrafter"/>
</dbReference>
<accession>A0A672G917</accession>
<dbReference type="PIRSF" id="PIRSF000988">
    <property type="entry name" value="DNase_I_euk"/>
    <property type="match status" value="1"/>
</dbReference>
<evidence type="ECO:0000313" key="15">
    <source>
        <dbReference type="Proteomes" id="UP000472267"/>
    </source>
</evidence>
<dbReference type="GeneID" id="115408317"/>
<feature type="chain" id="PRO_5025463713" description="Deoxyribonuclease" evidence="12">
    <location>
        <begin position="24"/>
        <end position="314"/>
    </location>
</feature>
<dbReference type="SMART" id="SM00476">
    <property type="entry name" value="DNaseIc"/>
    <property type="match status" value="1"/>
</dbReference>
<evidence type="ECO:0000256" key="7">
    <source>
        <dbReference type="ARBA" id="ARBA00022824"/>
    </source>
</evidence>
<comment type="subcellular location">
    <subcellularLocation>
        <location evidence="1">Endoplasmic reticulum</location>
    </subcellularLocation>
</comment>
<evidence type="ECO:0000256" key="6">
    <source>
        <dbReference type="ARBA" id="ARBA00022801"/>
    </source>
</evidence>
<dbReference type="PRINTS" id="PR00130">
    <property type="entry name" value="DNASEI"/>
</dbReference>
<feature type="domain" description="Endonuclease/exonuclease/phosphatase" evidence="13">
    <location>
        <begin position="30"/>
        <end position="278"/>
    </location>
</feature>
<name>A0A672G917_SALFA</name>
<evidence type="ECO:0000256" key="9">
    <source>
        <dbReference type="ARBA" id="ARBA00023180"/>
    </source>
</evidence>
<keyword evidence="5 10" id="KW-0255">Endonuclease</keyword>
<evidence type="ECO:0000256" key="10">
    <source>
        <dbReference type="PIRNR" id="PIRNR000988"/>
    </source>
</evidence>
<dbReference type="Proteomes" id="UP000472267">
    <property type="component" value="Chromosome 20"/>
</dbReference>
<proteinExistence type="inferred from homology"/>
<evidence type="ECO:0000256" key="3">
    <source>
        <dbReference type="ARBA" id="ARBA00022722"/>
    </source>
</evidence>